<protein>
    <submittedName>
        <fullName evidence="1">Methionyl-tRNA formyltransferase</fullName>
        <ecNumber evidence="1">2.1.2.9</ecNumber>
    </submittedName>
</protein>
<gene>
    <name evidence="1" type="primary">FMT1</name>
    <name evidence="1" type="ORF">H2198_002594</name>
</gene>
<keyword evidence="1" id="KW-0808">Transferase</keyword>
<dbReference type="EC" id="2.1.2.9" evidence="1"/>
<evidence type="ECO:0000313" key="1">
    <source>
        <dbReference type="EMBL" id="KAJ9660286.1"/>
    </source>
</evidence>
<name>A0ACC3ADJ2_9EURO</name>
<comment type="caution">
    <text evidence="1">The sequence shown here is derived from an EMBL/GenBank/DDBJ whole genome shotgun (WGS) entry which is preliminary data.</text>
</comment>
<reference evidence="1" key="1">
    <citation type="submission" date="2022-10" db="EMBL/GenBank/DDBJ databases">
        <title>Culturing micro-colonial fungi from biological soil crusts in the Mojave desert and describing Neophaeococcomyces mojavensis, and introducing the new genera and species Taxawa tesnikishii.</title>
        <authorList>
            <person name="Kurbessoian T."/>
            <person name="Stajich J.E."/>
        </authorList>
    </citation>
    <scope>NUCLEOTIDE SEQUENCE</scope>
    <source>
        <strain evidence="1">JES_112</strain>
    </source>
</reference>
<dbReference type="Proteomes" id="UP001172386">
    <property type="component" value="Unassembled WGS sequence"/>
</dbReference>
<sequence>MIVAVSFGLLVPPRILNACRFGGLNVHPSMLPDLKGSAPVEHAILNGYTSTGVTVQTLHPSKFDEGKIVLQTPQPGITIPDSDRITAPELKSILAPIGAEMLVQTIRDGLYEQPQGYFDSPESVKVAPKLSPESRHINFMSMEASHILRLNRAIGRLWVNVKGLGGDARDLRLTFGSGMRLADSRDLGNSGQDLARELETGLLFASVKASENITDSAAPLLVKTVDESILCIPQMTIAGMKPGHSASQAARAGLLSEPSVHRDRKIYQFKLFPS</sequence>
<proteinExistence type="predicted"/>
<evidence type="ECO:0000313" key="2">
    <source>
        <dbReference type="Proteomes" id="UP001172386"/>
    </source>
</evidence>
<organism evidence="1 2">
    <name type="scientific">Neophaeococcomyces mojaviensis</name>
    <dbReference type="NCBI Taxonomy" id="3383035"/>
    <lineage>
        <taxon>Eukaryota</taxon>
        <taxon>Fungi</taxon>
        <taxon>Dikarya</taxon>
        <taxon>Ascomycota</taxon>
        <taxon>Pezizomycotina</taxon>
        <taxon>Eurotiomycetes</taxon>
        <taxon>Chaetothyriomycetidae</taxon>
        <taxon>Chaetothyriales</taxon>
        <taxon>Chaetothyriales incertae sedis</taxon>
        <taxon>Neophaeococcomyces</taxon>
    </lineage>
</organism>
<keyword evidence="2" id="KW-1185">Reference proteome</keyword>
<accession>A0ACC3ADJ2</accession>
<dbReference type="EMBL" id="JAPDRQ010000032">
    <property type="protein sequence ID" value="KAJ9660286.1"/>
    <property type="molecule type" value="Genomic_DNA"/>
</dbReference>